<dbReference type="AlphaFoldDB" id="A0A499RN97"/>
<dbReference type="EMBL" id="MH194227">
    <property type="protein sequence ID" value="AXS67896.1"/>
    <property type="molecule type" value="mRNA"/>
</dbReference>
<dbReference type="PANTHER" id="PTHR40388:SF1">
    <property type="entry name" value="BRYOPORIN"/>
    <property type="match status" value="1"/>
</dbReference>
<evidence type="ECO:0000256" key="4">
    <source>
        <dbReference type="ARBA" id="ARBA00023298"/>
    </source>
</evidence>
<feature type="chain" id="PRO_5020026984" evidence="6">
    <location>
        <begin position="29"/>
        <end position="239"/>
    </location>
</feature>
<proteinExistence type="evidence at transcript level"/>
<keyword evidence="5" id="KW-0166">Nematocyst</keyword>
<evidence type="ECO:0000313" key="7">
    <source>
        <dbReference type="EMBL" id="AXS67896.1"/>
    </source>
</evidence>
<protein>
    <submittedName>
        <fullName evidence="7">Coluporin-24</fullName>
    </submittedName>
</protein>
<sequence>MVLQFPRLKTLLVIFLFVIGHGPPPVRMIDPEEIKAAALTAVTRGDSPTVDQMKKRILSDWSWVKVIVLVENWTRFPLLDNTLIYTTGSSLYEPSDIQPGTKEVFAARKRHETLTGIYGTVSWLVEGANRRFVLMWGLPYNFDLYSNWMGVGMTREGLTTTAEQYYYFKQMYYYYNTHDLKFVRKAFYYDENPQTYRDTDFEIEGWMTKIHNSTATVIFKPVNDTDLAPSVRKKLGLSD</sequence>
<dbReference type="SUPFAM" id="SSF63724">
    <property type="entry name" value="Cytolysin/lectin"/>
    <property type="match status" value="1"/>
</dbReference>
<dbReference type="InterPro" id="IPR015926">
    <property type="entry name" value="Cytolysin/lectin"/>
</dbReference>
<reference evidence="7" key="1">
    <citation type="journal article" date="2018" name="Mol. Biol. Evol.">
        <title>Piercing Fishes: Porin Expansion and Adaptation to Hematophagy in the Vampire Snail Cumia reticulata.</title>
        <authorList>
            <person name="Gerdol M."/>
            <person name="Cervelli M."/>
            <person name="Oliverio M."/>
            <person name="Modica M.V."/>
        </authorList>
    </citation>
    <scope>NUCLEOTIDE SEQUENCE</scope>
</reference>
<keyword evidence="4" id="KW-1053">Target membrane</keyword>
<dbReference type="Gene3D" id="2.60.270.20">
    <property type="entry name" value="Cytolysin/lectin"/>
    <property type="match status" value="1"/>
</dbReference>
<evidence type="ECO:0000256" key="6">
    <source>
        <dbReference type="SAM" id="SignalP"/>
    </source>
</evidence>
<keyword evidence="4" id="KW-0472">Membrane</keyword>
<name>A0A499RN97_9CAEN</name>
<dbReference type="PANTHER" id="PTHR40388">
    <property type="entry name" value="BRYOPORIN"/>
    <property type="match status" value="1"/>
</dbReference>
<evidence type="ECO:0000256" key="5">
    <source>
        <dbReference type="ARBA" id="ARBA00023331"/>
    </source>
</evidence>
<dbReference type="GO" id="GO:0042151">
    <property type="term" value="C:nematocyst"/>
    <property type="evidence" value="ECO:0007669"/>
    <property type="project" value="UniProtKB-SubCell"/>
</dbReference>
<dbReference type="InterPro" id="IPR050677">
    <property type="entry name" value="Actinoporin_PFT"/>
</dbReference>
<evidence type="ECO:0000256" key="3">
    <source>
        <dbReference type="ARBA" id="ARBA00022537"/>
    </source>
</evidence>
<dbReference type="GO" id="GO:0044218">
    <property type="term" value="C:other organism cell membrane"/>
    <property type="evidence" value="ECO:0007669"/>
    <property type="project" value="UniProtKB-KW"/>
</dbReference>
<comment type="subcellular location">
    <subcellularLocation>
        <location evidence="2">Nematocyst</location>
    </subcellularLocation>
    <subcellularLocation>
        <location evidence="1">Target cell membrane</location>
    </subcellularLocation>
</comment>
<evidence type="ECO:0000256" key="2">
    <source>
        <dbReference type="ARBA" id="ARBA00004532"/>
    </source>
</evidence>
<organism evidence="7">
    <name type="scientific">Colubraria reticulata</name>
    <dbReference type="NCBI Taxonomy" id="604273"/>
    <lineage>
        <taxon>Eukaryota</taxon>
        <taxon>Metazoa</taxon>
        <taxon>Spiralia</taxon>
        <taxon>Lophotrochozoa</taxon>
        <taxon>Mollusca</taxon>
        <taxon>Gastropoda</taxon>
        <taxon>Caenogastropoda</taxon>
        <taxon>Neogastropoda</taxon>
        <taxon>Buccinoidea</taxon>
        <taxon>Buccinidae</taxon>
        <taxon>Colubraria</taxon>
    </lineage>
</organism>
<keyword evidence="3" id="KW-1052">Target cell membrane</keyword>
<feature type="signal peptide" evidence="6">
    <location>
        <begin position="1"/>
        <end position="28"/>
    </location>
</feature>
<keyword evidence="6" id="KW-0732">Signal</keyword>
<evidence type="ECO:0000256" key="1">
    <source>
        <dbReference type="ARBA" id="ARBA00004175"/>
    </source>
</evidence>
<accession>A0A499RN97</accession>